<dbReference type="GO" id="GO:0004402">
    <property type="term" value="F:histone acetyltransferase activity"/>
    <property type="evidence" value="ECO:0007669"/>
    <property type="project" value="InterPro"/>
</dbReference>
<keyword evidence="6" id="KW-0539">Nucleus</keyword>
<keyword evidence="12" id="KW-1185">Reference proteome</keyword>
<dbReference type="Pfam" id="PF12157">
    <property type="entry name" value="DUF3591"/>
    <property type="match status" value="2"/>
</dbReference>
<dbReference type="CDD" id="cd05511">
    <property type="entry name" value="Bromo_TFIID"/>
    <property type="match status" value="1"/>
</dbReference>
<dbReference type="InterPro" id="IPR022591">
    <property type="entry name" value="TAF1_HAT_dom"/>
</dbReference>
<feature type="region of interest" description="Disordered" evidence="10">
    <location>
        <begin position="1292"/>
        <end position="1325"/>
    </location>
</feature>
<dbReference type="GO" id="GO:0051123">
    <property type="term" value="P:RNA polymerase II preinitiation complex assembly"/>
    <property type="evidence" value="ECO:0007669"/>
    <property type="project" value="TreeGrafter"/>
</dbReference>
<dbReference type="GO" id="GO:0017025">
    <property type="term" value="F:TBP-class protein binding"/>
    <property type="evidence" value="ECO:0007669"/>
    <property type="project" value="InterPro"/>
</dbReference>
<feature type="region of interest" description="Disordered" evidence="10">
    <location>
        <begin position="1202"/>
        <end position="1223"/>
    </location>
</feature>
<dbReference type="GO" id="GO:0005669">
    <property type="term" value="C:transcription factor TFIID complex"/>
    <property type="evidence" value="ECO:0007669"/>
    <property type="project" value="InterPro"/>
</dbReference>
<dbReference type="OMA" id="PARIWYD"/>
<dbReference type="Proteomes" id="UP000887565">
    <property type="component" value="Unplaced"/>
</dbReference>
<evidence type="ECO:0000256" key="7">
    <source>
        <dbReference type="ARBA" id="ARBA00040102"/>
    </source>
</evidence>
<feature type="coiled-coil region" evidence="9">
    <location>
        <begin position="1126"/>
        <end position="1153"/>
    </location>
</feature>
<dbReference type="PRINTS" id="PR00503">
    <property type="entry name" value="BROMODOMAIN"/>
</dbReference>
<dbReference type="WBParaSite" id="nRc.2.0.1.t46766-RA">
    <property type="protein sequence ID" value="nRc.2.0.1.t46766-RA"/>
    <property type="gene ID" value="nRc.2.0.1.g46766"/>
</dbReference>
<dbReference type="SMART" id="SM00297">
    <property type="entry name" value="BROMO"/>
    <property type="match status" value="2"/>
</dbReference>
<evidence type="ECO:0000256" key="5">
    <source>
        <dbReference type="ARBA" id="ARBA00023163"/>
    </source>
</evidence>
<dbReference type="GO" id="GO:0016251">
    <property type="term" value="F:RNA polymerase II general transcription initiation factor activity"/>
    <property type="evidence" value="ECO:0007669"/>
    <property type="project" value="InterPro"/>
</dbReference>
<keyword evidence="4 8" id="KW-0103">Bromodomain</keyword>
<dbReference type="FunFam" id="1.20.920.10:FF:000066">
    <property type="entry name" value="Transcription initiation factor TFIID subunit 1"/>
    <property type="match status" value="1"/>
</dbReference>
<protein>
    <recommendedName>
        <fullName evidence="7">Transcription initiation factor TFIID subunit 1</fullName>
    </recommendedName>
</protein>
<feature type="region of interest" description="Disordered" evidence="10">
    <location>
        <begin position="55"/>
        <end position="123"/>
    </location>
</feature>
<dbReference type="InterPro" id="IPR036427">
    <property type="entry name" value="Bromodomain-like_sf"/>
</dbReference>
<comment type="subcellular location">
    <subcellularLocation>
        <location evidence="1">Nucleus</location>
    </subcellularLocation>
</comment>
<dbReference type="InterPro" id="IPR036741">
    <property type="entry name" value="TAFII-230_TBP-bd_sf"/>
</dbReference>
<dbReference type="PANTHER" id="PTHR13900:SF0">
    <property type="entry name" value="TRANSCRIPTION INITIATION FACTOR TFIID SUBUNIT 1"/>
    <property type="match status" value="1"/>
</dbReference>
<dbReference type="PANTHER" id="PTHR13900">
    <property type="entry name" value="TRANSCRIPTION INITIATION FACTOR TFIID"/>
    <property type="match status" value="1"/>
</dbReference>
<feature type="compositionally biased region" description="Acidic residues" evidence="10">
    <location>
        <begin position="95"/>
        <end position="122"/>
    </location>
</feature>
<evidence type="ECO:0000259" key="11">
    <source>
        <dbReference type="PROSITE" id="PS50014"/>
    </source>
</evidence>
<evidence type="ECO:0000256" key="6">
    <source>
        <dbReference type="ARBA" id="ARBA00023242"/>
    </source>
</evidence>
<feature type="compositionally biased region" description="Polar residues" evidence="10">
    <location>
        <begin position="1365"/>
        <end position="1374"/>
    </location>
</feature>
<evidence type="ECO:0000313" key="13">
    <source>
        <dbReference type="WBParaSite" id="nRc.2.0.1.t46766-RA"/>
    </source>
</evidence>
<feature type="region of interest" description="Disordered" evidence="10">
    <location>
        <begin position="1160"/>
        <end position="1185"/>
    </location>
</feature>
<evidence type="ECO:0000256" key="2">
    <source>
        <dbReference type="ARBA" id="ARBA00009064"/>
    </source>
</evidence>
<dbReference type="Pfam" id="PF00439">
    <property type="entry name" value="Bromodomain"/>
    <property type="match status" value="2"/>
</dbReference>
<dbReference type="SUPFAM" id="SSF47370">
    <property type="entry name" value="Bromodomain"/>
    <property type="match status" value="2"/>
</dbReference>
<dbReference type="Gene3D" id="1.10.1100.10">
    <property type="entry name" value="TAFII-230 TBP-binding domain"/>
    <property type="match status" value="1"/>
</dbReference>
<dbReference type="InterPro" id="IPR001487">
    <property type="entry name" value="Bromodomain"/>
</dbReference>
<dbReference type="InterPro" id="IPR009067">
    <property type="entry name" value="TAF_II_230-bd"/>
</dbReference>
<name>A0A915LAI4_ROMCU</name>
<keyword evidence="3" id="KW-0805">Transcription regulation</keyword>
<sequence length="1660" mass="190346">MSQPENIMTAFLFGNFDEEGNLEGENIFDDETRNYLVNLSGLLSSQETLEACSGGGRILPATRSVDSSLDEDDELERSNEGCNSDDGQESKEDTSESDDDEQYQTPEMTEESSDEEKDDNAEEVERPLANMLPDLYRGFNVRTFFPAFRINKVLRFSVLFGPGKQSSMPRIWRNVKTAKRKNSEGKSNKKCEEAKIKAEDEQIEYETDDEILLMKPQHLSSRLNRSKADENETKIAAWRYGPAAYWYDQMGVPAGAQNFDYNSKNLISDQTATTEIKQESSISSEKVADIRIEEQLFLPYNMIKWEDNIIWDGDDVRQEVLQKLTSGRQPLCGWIPTNQTRTYESFMAMCKHILSHSGGFARIFGDRSTPNLPQTKPQPPPTNNGIFYVIRWCFALYFSHVSDMSSSNFCIFPPDNLDLIYGDWEKEIIIDATKMDRIPEPKIPTIDLCDDPLLYGIPEDLPREDMACTAVAPTTSNVNLNSSDELNTSKASIDRKDHQFTKKSQLILGRVAQRQREEEEEAANLHMTEKDNFNLSNDDYYRAKSTSATNNFSGSMIQHSIPAQNLMQPFFNTYFNVFKLRHFHRLPMKKFGANKSILSKPIFHSVNYLERYVAEKSQRPGGKDNSEPKFEYGETSYTHTTPFLGSLAPGDTLQALENNLFRAPIYRHSTPNSNFLVIRDRNGYSLRQCPTIYLIGQQCPLFEVPGPNSKRASNFVRDYLLVYIYRLFWQSKETPKRLKMEDVRRAFPHYAESTIRKRLKLCSDFKRMGAGPESNYWVLRPDFRLPDLEEIRNMVSPEMCCAYFSMQAAEQLLKDAGYGERYFFAPEDDEEDNDQTKMADEIKCAPWNTTRAYLSAMKGKYLLDLTGFADPTGCGEGFSYVRVTAKPPKDELPPQGKRSVTGTDADLRKLSLKDAKLLLKDFGVRDDEIKTLTRWEIIDVIRTLSTQQAKSGGAGVTKFARGNTKYSVAEVQDRYRQECQRIFDLQNRVLSSTEYLSTDDEDTDNGDSDIEEMGKNIETMLSSKKAQLDEEKAEREELRKFLCGETDSKMKVIDDKDQMGDQSNLNADLLSSFRLHDNRKLKIYRTRIDEKGREFVNVEVVTKPQLIEAYLKIRTTKDEAFIKHFAQMDEQYKEEKRREKRRLQDQLRRIRRNEIKAQMGLPLGRPPKAEKARKTPPPPKPSLLKMRCSACGGTGHMKTNKNCPLYGQRRRRPYGSGTGRGRSLGVALTDEQIEQEMSKEEEAESSNVFRSATNLTSIEGTKIKLSRAVLERTEKMKKKALKLKFPKFILQQTPKPLGPGRGRKRKIPLPDGVAPPPKKSDEADIEKSINRVLSEKLNPKKGQISRRPSLAPHGNEIDVPGRSESGPSTSLLASNLNKPVVHRRRADPKVTMSLVLDRILNQLKSHPCSTQFLISVSKKLVPDYYKIIKRPMDLQMIKMNLTRNQYLTREEFLKDIQQILDNSRLYNGDQHAITQAARELFELALKLITEREQKLMKIEKQINPLLDDNDVVAFCFILDRIVQECKKTAKSFIFHHPVDKKKYATYYEKIKKPMDLGTMETKCKRHQYENVCQFLRDAELIHKNCEIFNGPESPFTSKAREIMETAKKFVAQNAQHLADLEKRIQTSKQKVLEDMETLSQATGISSLTGSKYKLCTEMNR</sequence>
<dbReference type="Gene3D" id="1.20.920.10">
    <property type="entry name" value="Bromodomain-like"/>
    <property type="match status" value="2"/>
</dbReference>
<dbReference type="InterPro" id="IPR041670">
    <property type="entry name" value="Znf-CCHC_6"/>
</dbReference>
<keyword evidence="5" id="KW-0804">Transcription</keyword>
<feature type="region of interest" description="Disordered" evidence="10">
    <location>
        <begin position="1339"/>
        <end position="1374"/>
    </location>
</feature>
<dbReference type="PROSITE" id="PS00633">
    <property type="entry name" value="BROMODOMAIN_1"/>
    <property type="match status" value="2"/>
</dbReference>
<evidence type="ECO:0000256" key="3">
    <source>
        <dbReference type="ARBA" id="ARBA00023015"/>
    </source>
</evidence>
<proteinExistence type="inferred from homology"/>
<keyword evidence="9" id="KW-0175">Coiled coil</keyword>
<dbReference type="InterPro" id="IPR040240">
    <property type="entry name" value="TAF1"/>
</dbReference>
<dbReference type="Pfam" id="PF15288">
    <property type="entry name" value="zf-CCHC_6"/>
    <property type="match status" value="1"/>
</dbReference>
<organism evidence="12 13">
    <name type="scientific">Romanomermis culicivorax</name>
    <name type="common">Nematode worm</name>
    <dbReference type="NCBI Taxonomy" id="13658"/>
    <lineage>
        <taxon>Eukaryota</taxon>
        <taxon>Metazoa</taxon>
        <taxon>Ecdysozoa</taxon>
        <taxon>Nematoda</taxon>
        <taxon>Enoplea</taxon>
        <taxon>Dorylaimia</taxon>
        <taxon>Mermithida</taxon>
        <taxon>Mermithoidea</taxon>
        <taxon>Mermithidae</taxon>
        <taxon>Romanomermis</taxon>
    </lineage>
</organism>
<evidence type="ECO:0000256" key="8">
    <source>
        <dbReference type="PROSITE-ProRule" id="PRU00035"/>
    </source>
</evidence>
<feature type="domain" description="Bromo" evidence="11">
    <location>
        <begin position="1526"/>
        <end position="1596"/>
    </location>
</feature>
<dbReference type="PROSITE" id="PS50014">
    <property type="entry name" value="BROMODOMAIN_2"/>
    <property type="match status" value="2"/>
</dbReference>
<comment type="similarity">
    <text evidence="2">Belongs to the TAF1 family.</text>
</comment>
<dbReference type="InterPro" id="IPR018359">
    <property type="entry name" value="Bromodomain_CS"/>
</dbReference>
<feature type="domain" description="Bromo" evidence="11">
    <location>
        <begin position="1404"/>
        <end position="1474"/>
    </location>
</feature>
<evidence type="ECO:0000313" key="12">
    <source>
        <dbReference type="Proteomes" id="UP000887565"/>
    </source>
</evidence>
<evidence type="ECO:0000256" key="9">
    <source>
        <dbReference type="SAM" id="Coils"/>
    </source>
</evidence>
<evidence type="ECO:0000256" key="1">
    <source>
        <dbReference type="ARBA" id="ARBA00004123"/>
    </source>
</evidence>
<accession>A0A915LAI4</accession>
<reference evidence="13" key="1">
    <citation type="submission" date="2022-11" db="UniProtKB">
        <authorList>
            <consortium name="WormBaseParasite"/>
        </authorList>
    </citation>
    <scope>IDENTIFICATION</scope>
</reference>
<evidence type="ECO:0000256" key="10">
    <source>
        <dbReference type="SAM" id="MobiDB-lite"/>
    </source>
</evidence>
<dbReference type="Pfam" id="PF09247">
    <property type="entry name" value="TBP-binding"/>
    <property type="match status" value="1"/>
</dbReference>
<evidence type="ECO:0000256" key="4">
    <source>
        <dbReference type="ARBA" id="ARBA00023117"/>
    </source>
</evidence>